<organism evidence="1 2">
    <name type="scientific">Elaeophora elaphi</name>
    <dbReference type="NCBI Taxonomy" id="1147741"/>
    <lineage>
        <taxon>Eukaryota</taxon>
        <taxon>Metazoa</taxon>
        <taxon>Ecdysozoa</taxon>
        <taxon>Nematoda</taxon>
        <taxon>Chromadorea</taxon>
        <taxon>Rhabditida</taxon>
        <taxon>Spirurina</taxon>
        <taxon>Spiruromorpha</taxon>
        <taxon>Filarioidea</taxon>
        <taxon>Onchocercidae</taxon>
        <taxon>Elaeophora</taxon>
    </lineage>
</organism>
<proteinExistence type="predicted"/>
<sequence>MKVDEADIRSETHVALTEFVPCISIISGCITDMTEHVITCFSKPSDSIILRTRRRNYLIKIENFVKCSEKIATLVKCGKTPATIDLSCYDIGAVRTLTDFIAGVDKRNLRLGDNILADLLQLARIFRMNQFTTLIVEHVIEKVEKGPQSNLLLALHLISSDWSMFLRLNEVSALVESAAENINEVTMSTFFYILPAAVLVMLYSRYRYMKNLSNFILAPLQILPSCNDPSPVDNSVSRIDRCEVDISSELELSQRLINWLKKSIRTDSEAEILFSCIRTPFLSSKDREIIRGKCNGLPKSMINSIENTLNSPRNHRCCVIREHIERRYPRCGIPDSNSYFKINAIDVTTKTIKGKNKKDENFLLHQKHPEKDLATACESSNRSIDSDRIIQEKIDYQKQSAHFKFLKIFKFSLVMTIALVANENENQKKVENITQIRMGHLLEVELWPDGFPDYLKDII</sequence>
<reference evidence="2" key="1">
    <citation type="submission" date="2017-02" db="UniProtKB">
        <authorList>
            <consortium name="WormBaseParasite"/>
        </authorList>
    </citation>
    <scope>IDENTIFICATION</scope>
</reference>
<dbReference type="STRING" id="1147741.A0A0R3RG35"/>
<name>A0A0R3RG35_9BILA</name>
<dbReference type="Proteomes" id="UP000050640">
    <property type="component" value="Unplaced"/>
</dbReference>
<dbReference type="WBParaSite" id="EEL_0000035601-mRNA-1">
    <property type="protein sequence ID" value="EEL_0000035601-mRNA-1"/>
    <property type="gene ID" value="EEL_0000035601"/>
</dbReference>
<keyword evidence="1" id="KW-1185">Reference proteome</keyword>
<dbReference type="AlphaFoldDB" id="A0A0R3RG35"/>
<accession>A0A0R3RG35</accession>
<protein>
    <submittedName>
        <fullName evidence="2">BACK domain-containing protein</fullName>
    </submittedName>
</protein>
<dbReference type="PROSITE" id="PS51257">
    <property type="entry name" value="PROKAR_LIPOPROTEIN"/>
    <property type="match status" value="1"/>
</dbReference>
<evidence type="ECO:0000313" key="1">
    <source>
        <dbReference type="Proteomes" id="UP000050640"/>
    </source>
</evidence>
<evidence type="ECO:0000313" key="2">
    <source>
        <dbReference type="WBParaSite" id="EEL_0000035601-mRNA-1"/>
    </source>
</evidence>